<dbReference type="InterPro" id="IPR029442">
    <property type="entry name" value="GyrI-like"/>
</dbReference>
<sequence length="205" mass="24247">MTKYEWRKSEKELYLPKNKPMKIDVKAMNYITIKGHGDPNESAFKERVEALYAASYTIRMLPKKGVVPDGYFEYTVYPLEGEWTTSQRDDEPLDKSLFEYRIMIRQPHFVTPTLFEELKPRFAEKIPHHLLEDLQFETIQEGLSVQMLHVGPFDTEPASFEKMEAYCVENDWSRQSKDHKEIYLSDPRKTAPEKMKTVLRFKITV</sequence>
<dbReference type="SUPFAM" id="SSF55136">
    <property type="entry name" value="Probable bacterial effector-binding domain"/>
    <property type="match status" value="1"/>
</dbReference>
<gene>
    <name evidence="2" type="ORF">X560_0280</name>
</gene>
<dbReference type="EMBL" id="AZHO01000004">
    <property type="protein sequence ID" value="KMT61213.1"/>
    <property type="molecule type" value="Genomic_DNA"/>
</dbReference>
<dbReference type="Gene3D" id="3.20.80.10">
    <property type="entry name" value="Regulatory factor, effector binding domain"/>
    <property type="match status" value="1"/>
</dbReference>
<dbReference type="RefSeq" id="WP_059139838.1">
    <property type="nucleotide sequence ID" value="NZ_KQ130610.1"/>
</dbReference>
<keyword evidence="3" id="KW-1185">Reference proteome</keyword>
<reference evidence="2 3" key="1">
    <citation type="journal article" date="2015" name="Genome Biol. Evol.">
        <title>Comparative Genomics of Listeria Sensu Lato: Genus-Wide Differences in Evolutionary Dynamics and the Progressive Gain of Complex, Potentially Pathogenicity-Related Traits through Lateral Gene Transfer.</title>
        <authorList>
            <person name="Chiara M."/>
            <person name="Caruso M."/>
            <person name="D'Erchia A.M."/>
            <person name="Manzari C."/>
            <person name="Fraccalvieri R."/>
            <person name="Goffredo E."/>
            <person name="Latorre L."/>
            <person name="Miccolupo A."/>
            <person name="Padalino I."/>
            <person name="Santagada G."/>
            <person name="Chiocco D."/>
            <person name="Pesole G."/>
            <person name="Horner D.S."/>
            <person name="Parisi A."/>
        </authorList>
    </citation>
    <scope>NUCLEOTIDE SEQUENCE [LARGE SCALE GENOMIC DNA]</scope>
    <source>
        <strain evidence="2 3">1991</strain>
    </source>
</reference>
<dbReference type="PIRSF" id="PIRSF031644">
    <property type="entry name" value="UCP031644"/>
    <property type="match status" value="1"/>
</dbReference>
<dbReference type="InterPro" id="IPR008319">
    <property type="entry name" value="GyrI-like_CCH_Lin2189-like"/>
</dbReference>
<evidence type="ECO:0000313" key="3">
    <source>
        <dbReference type="Proteomes" id="UP000052258"/>
    </source>
</evidence>
<organism evidence="2 3">
    <name type="scientific">Listeria fleischmannii 1991</name>
    <dbReference type="NCBI Taxonomy" id="1430899"/>
    <lineage>
        <taxon>Bacteria</taxon>
        <taxon>Bacillati</taxon>
        <taxon>Bacillota</taxon>
        <taxon>Bacilli</taxon>
        <taxon>Bacillales</taxon>
        <taxon>Listeriaceae</taxon>
        <taxon>Listeria</taxon>
    </lineage>
</organism>
<dbReference type="InterPro" id="IPR011256">
    <property type="entry name" value="Reg_factor_effector_dom_sf"/>
</dbReference>
<dbReference type="Pfam" id="PF06445">
    <property type="entry name" value="GyrI-like"/>
    <property type="match status" value="1"/>
</dbReference>
<dbReference type="OrthoDB" id="4772335at2"/>
<protein>
    <recommendedName>
        <fullName evidence="1">GyrI-like small molecule binding domain-containing protein</fullName>
    </recommendedName>
</protein>
<feature type="domain" description="GyrI-like small molecule binding" evidence="1">
    <location>
        <begin position="20"/>
        <end position="199"/>
    </location>
</feature>
<comment type="caution">
    <text evidence="2">The sequence shown here is derived from an EMBL/GenBank/DDBJ whole genome shotgun (WGS) entry which is preliminary data.</text>
</comment>
<dbReference type="PATRIC" id="fig|1430899.3.peg.283"/>
<proteinExistence type="predicted"/>
<evidence type="ECO:0000259" key="1">
    <source>
        <dbReference type="Pfam" id="PF06445"/>
    </source>
</evidence>
<name>A0A0J8GKD7_9LIST</name>
<accession>A0A0J8GKD7</accession>
<dbReference type="Proteomes" id="UP000052258">
    <property type="component" value="Unassembled WGS sequence"/>
</dbReference>
<evidence type="ECO:0000313" key="2">
    <source>
        <dbReference type="EMBL" id="KMT61213.1"/>
    </source>
</evidence>
<dbReference type="AlphaFoldDB" id="A0A0J8GKD7"/>